<evidence type="ECO:0000259" key="4">
    <source>
        <dbReference type="PROSITE" id="PS01124"/>
    </source>
</evidence>
<evidence type="ECO:0000256" key="1">
    <source>
        <dbReference type="ARBA" id="ARBA00023015"/>
    </source>
</evidence>
<dbReference type="EMBL" id="JAGETZ010000012">
    <property type="protein sequence ID" value="MBO2011595.1"/>
    <property type="molecule type" value="Genomic_DNA"/>
</dbReference>
<keyword evidence="6" id="KW-1185">Reference proteome</keyword>
<dbReference type="PRINTS" id="PR00032">
    <property type="entry name" value="HTHARAC"/>
</dbReference>
<dbReference type="PANTHER" id="PTHR43280:SF32">
    <property type="entry name" value="TRANSCRIPTIONAL REGULATORY PROTEIN"/>
    <property type="match status" value="1"/>
</dbReference>
<evidence type="ECO:0000256" key="3">
    <source>
        <dbReference type="ARBA" id="ARBA00023163"/>
    </source>
</evidence>
<dbReference type="PROSITE" id="PS01124">
    <property type="entry name" value="HTH_ARAC_FAMILY_2"/>
    <property type="match status" value="1"/>
</dbReference>
<evidence type="ECO:0000313" key="6">
    <source>
        <dbReference type="Proteomes" id="UP000664369"/>
    </source>
</evidence>
<proteinExistence type="predicted"/>
<dbReference type="SUPFAM" id="SSF46689">
    <property type="entry name" value="Homeodomain-like"/>
    <property type="match status" value="1"/>
</dbReference>
<gene>
    <name evidence="5" type="ORF">J4E00_21190</name>
</gene>
<dbReference type="SMART" id="SM00342">
    <property type="entry name" value="HTH_ARAC"/>
    <property type="match status" value="1"/>
</dbReference>
<evidence type="ECO:0000256" key="2">
    <source>
        <dbReference type="ARBA" id="ARBA00023125"/>
    </source>
</evidence>
<dbReference type="Proteomes" id="UP000664369">
    <property type="component" value="Unassembled WGS sequence"/>
</dbReference>
<accession>A0ABS3QK05</accession>
<organism evidence="5 6">
    <name type="scientific">Hymenobacter negativus</name>
    <dbReference type="NCBI Taxonomy" id="2795026"/>
    <lineage>
        <taxon>Bacteria</taxon>
        <taxon>Pseudomonadati</taxon>
        <taxon>Bacteroidota</taxon>
        <taxon>Cytophagia</taxon>
        <taxon>Cytophagales</taxon>
        <taxon>Hymenobacteraceae</taxon>
        <taxon>Hymenobacter</taxon>
    </lineage>
</organism>
<name>A0ABS3QK05_9BACT</name>
<keyword evidence="1" id="KW-0805">Transcription regulation</keyword>
<sequence>MSTITSIDSIHALHARLGDKPRHPLLTVLDMAQLPQPTAAYSVRLGLYGIVSKQFDGVLGYGRGQYDFQAGTLLFTAPNQVLTTSAEGHIKEGWGIYFHPDLLRGTELGRKIEQYRFFYYDSHEALHVSDEENRILRQCVDHLRRECALPIDAHTQGVLVSQLELLMQYCNRFYARQFITRAPTNSDLLQFERLLKSYFTGDTLAEHGLPSVAYLAGKLRVSAAYLTDVLHKTTGKTTQEYIHLELVERAKALLWGTDKRVSEIAYALGFAYPSHFTKLFKTKTGQSPRDFRQGQ</sequence>
<dbReference type="Pfam" id="PF12833">
    <property type="entry name" value="HTH_18"/>
    <property type="match status" value="1"/>
</dbReference>
<keyword evidence="2" id="KW-0238">DNA-binding</keyword>
<dbReference type="RefSeq" id="WP_208177289.1">
    <property type="nucleotide sequence ID" value="NZ_JAGETZ010000012.1"/>
</dbReference>
<dbReference type="InterPro" id="IPR018060">
    <property type="entry name" value="HTH_AraC"/>
</dbReference>
<protein>
    <submittedName>
        <fullName evidence="5">Helix-turn-helix transcriptional regulator</fullName>
    </submittedName>
</protein>
<dbReference type="Gene3D" id="1.10.10.60">
    <property type="entry name" value="Homeodomain-like"/>
    <property type="match status" value="2"/>
</dbReference>
<reference evidence="5 6" key="1">
    <citation type="submission" date="2021-03" db="EMBL/GenBank/DDBJ databases">
        <authorList>
            <person name="Kim M.K."/>
        </authorList>
    </citation>
    <scope>NUCLEOTIDE SEQUENCE [LARGE SCALE GENOMIC DNA]</scope>
    <source>
        <strain evidence="5 6">BT442</strain>
    </source>
</reference>
<evidence type="ECO:0000313" key="5">
    <source>
        <dbReference type="EMBL" id="MBO2011595.1"/>
    </source>
</evidence>
<dbReference type="InterPro" id="IPR020449">
    <property type="entry name" value="Tscrpt_reg_AraC-type_HTH"/>
</dbReference>
<keyword evidence="3" id="KW-0804">Transcription</keyword>
<dbReference type="PANTHER" id="PTHR43280">
    <property type="entry name" value="ARAC-FAMILY TRANSCRIPTIONAL REGULATOR"/>
    <property type="match status" value="1"/>
</dbReference>
<comment type="caution">
    <text evidence="5">The sequence shown here is derived from an EMBL/GenBank/DDBJ whole genome shotgun (WGS) entry which is preliminary data.</text>
</comment>
<feature type="domain" description="HTH araC/xylS-type" evidence="4">
    <location>
        <begin position="193"/>
        <end position="294"/>
    </location>
</feature>
<dbReference type="InterPro" id="IPR009057">
    <property type="entry name" value="Homeodomain-like_sf"/>
</dbReference>